<dbReference type="SUPFAM" id="SSF50998">
    <property type="entry name" value="Quinoprotein alcohol dehydrogenase-like"/>
    <property type="match status" value="1"/>
</dbReference>
<keyword evidence="1" id="KW-0853">WD repeat</keyword>
<dbReference type="Gene3D" id="2.130.10.10">
    <property type="entry name" value="YVTN repeat-like/Quinoprotein amine dehydrogenase"/>
    <property type="match status" value="1"/>
</dbReference>
<dbReference type="Proteomes" id="UP001331761">
    <property type="component" value="Unassembled WGS sequence"/>
</dbReference>
<evidence type="ECO:0000313" key="3">
    <source>
        <dbReference type="Proteomes" id="UP001331761"/>
    </source>
</evidence>
<dbReference type="InterPro" id="IPR001680">
    <property type="entry name" value="WD40_rpt"/>
</dbReference>
<sequence>MLDADDVPRITLVTSHCGYCRTIATGEWLIYPDTKDERHYLRFWPKEGEDRRDAVLKNLPLSITSVEDVIFVGDEAGTLQKLSSKGDLVKEVSLFSEPIFCLAATSSSVACGSSKPPLVLLPSNDIEGDRRKLNYPPCSRGVGSVAFTTSGKTLVAGFWDGSIRVFSVQKLTILLYLDLHSQTISQMLWSEINGEQRLIVACMDEKLSLWKLK</sequence>
<dbReference type="EMBL" id="WIXE01001397">
    <property type="protein sequence ID" value="KAK5985734.1"/>
    <property type="molecule type" value="Genomic_DNA"/>
</dbReference>
<reference evidence="2 3" key="1">
    <citation type="submission" date="2019-10" db="EMBL/GenBank/DDBJ databases">
        <title>Assembly and Annotation for the nematode Trichostrongylus colubriformis.</title>
        <authorList>
            <person name="Martin J."/>
        </authorList>
    </citation>
    <scope>NUCLEOTIDE SEQUENCE [LARGE SCALE GENOMIC DNA]</scope>
    <source>
        <strain evidence="2">G859</strain>
        <tissue evidence="2">Whole worm</tissue>
    </source>
</reference>
<accession>A0AAN8FZC8</accession>
<proteinExistence type="predicted"/>
<evidence type="ECO:0000313" key="2">
    <source>
        <dbReference type="EMBL" id="KAK5985734.1"/>
    </source>
</evidence>
<dbReference type="AlphaFoldDB" id="A0AAN8FZC8"/>
<protein>
    <submittedName>
        <fullName evidence="2">Uncharacterized protein</fullName>
    </submittedName>
</protein>
<evidence type="ECO:0000256" key="1">
    <source>
        <dbReference type="PROSITE-ProRule" id="PRU00221"/>
    </source>
</evidence>
<dbReference type="SMART" id="SM00320">
    <property type="entry name" value="WD40"/>
    <property type="match status" value="2"/>
</dbReference>
<keyword evidence="3" id="KW-1185">Reference proteome</keyword>
<comment type="caution">
    <text evidence="2">The sequence shown here is derived from an EMBL/GenBank/DDBJ whole genome shotgun (WGS) entry which is preliminary data.</text>
</comment>
<name>A0AAN8FZC8_TRICO</name>
<organism evidence="2 3">
    <name type="scientific">Trichostrongylus colubriformis</name>
    <name type="common">Black scour worm</name>
    <dbReference type="NCBI Taxonomy" id="6319"/>
    <lineage>
        <taxon>Eukaryota</taxon>
        <taxon>Metazoa</taxon>
        <taxon>Ecdysozoa</taxon>
        <taxon>Nematoda</taxon>
        <taxon>Chromadorea</taxon>
        <taxon>Rhabditida</taxon>
        <taxon>Rhabditina</taxon>
        <taxon>Rhabditomorpha</taxon>
        <taxon>Strongyloidea</taxon>
        <taxon>Trichostrongylidae</taxon>
        <taxon>Trichostrongylus</taxon>
    </lineage>
</organism>
<gene>
    <name evidence="2" type="ORF">GCK32_018276</name>
</gene>
<dbReference type="PROSITE" id="PS50082">
    <property type="entry name" value="WD_REPEATS_2"/>
    <property type="match status" value="1"/>
</dbReference>
<dbReference type="PROSITE" id="PS50294">
    <property type="entry name" value="WD_REPEATS_REGION"/>
    <property type="match status" value="1"/>
</dbReference>
<feature type="repeat" description="WD" evidence="1">
    <location>
        <begin position="177"/>
        <end position="213"/>
    </location>
</feature>
<dbReference type="InterPro" id="IPR011047">
    <property type="entry name" value="Quinoprotein_ADH-like_sf"/>
</dbReference>
<dbReference type="InterPro" id="IPR015943">
    <property type="entry name" value="WD40/YVTN_repeat-like_dom_sf"/>
</dbReference>